<feature type="transmembrane region" description="Helical" evidence="2">
    <location>
        <begin position="43"/>
        <end position="65"/>
    </location>
</feature>
<feature type="region of interest" description="Disordered" evidence="1">
    <location>
        <begin position="1"/>
        <end position="33"/>
    </location>
</feature>
<evidence type="ECO:0000256" key="1">
    <source>
        <dbReference type="SAM" id="MobiDB-lite"/>
    </source>
</evidence>
<keyword evidence="2" id="KW-0812">Transmembrane</keyword>
<evidence type="ECO:0000313" key="3">
    <source>
        <dbReference type="EMBL" id="PNP46715.1"/>
    </source>
</evidence>
<proteinExistence type="predicted"/>
<organism evidence="3 4">
    <name type="scientific">Trichoderma gamsii</name>
    <dbReference type="NCBI Taxonomy" id="398673"/>
    <lineage>
        <taxon>Eukaryota</taxon>
        <taxon>Fungi</taxon>
        <taxon>Dikarya</taxon>
        <taxon>Ascomycota</taxon>
        <taxon>Pezizomycotina</taxon>
        <taxon>Sordariomycetes</taxon>
        <taxon>Hypocreomycetidae</taxon>
        <taxon>Hypocreales</taxon>
        <taxon>Hypocreaceae</taxon>
        <taxon>Trichoderma</taxon>
    </lineage>
</organism>
<keyword evidence="2" id="KW-0472">Membrane</keyword>
<evidence type="ECO:0000313" key="4">
    <source>
        <dbReference type="Proteomes" id="UP000236546"/>
    </source>
</evidence>
<dbReference type="PANTHER" id="PTHR47567:SF1">
    <property type="entry name" value="NAD-DEPENDENT EPIMERASE_DEHYDRATASE DOMAIN-CONTAINING PROTEIN"/>
    <property type="match status" value="1"/>
</dbReference>
<dbReference type="EMBL" id="MTYH01000014">
    <property type="protein sequence ID" value="PNP46715.1"/>
    <property type="molecule type" value="Genomic_DNA"/>
</dbReference>
<dbReference type="PANTHER" id="PTHR47567">
    <property type="entry name" value="MITOCHONDRIAL SUBSTRATE/SOLUTE CARRIER"/>
    <property type="match status" value="1"/>
</dbReference>
<evidence type="ECO:0000256" key="2">
    <source>
        <dbReference type="SAM" id="Phobius"/>
    </source>
</evidence>
<comment type="caution">
    <text evidence="3">The sequence shown here is derived from an EMBL/GenBank/DDBJ whole genome shotgun (WGS) entry which is preliminary data.</text>
</comment>
<gene>
    <name evidence="3" type="ORF">TGAMA5MH_01666</name>
</gene>
<dbReference type="Proteomes" id="UP000236546">
    <property type="component" value="Unassembled WGS sequence"/>
</dbReference>
<protein>
    <submittedName>
        <fullName evidence="3">Uncharacterized protein</fullName>
    </submittedName>
</protein>
<sequence length="198" mass="21699">MTRENDVETQAGHTESTPLLVGEQSGQSHPEQQEDQKRSASWYLWRIFWVVAVAIVLVVFIKGWIDADGDVNFDLSKALKKALGGGLSGAAAMLLQVILLMPLRTIMNYQYRFGFSFTVATQKLYADGGFGRYYSGIGAALIQGPVARFGDTAANAGILALLQSNSYLKDLPSLGKTVFASLWYTHTWLPSNVLEPCC</sequence>
<dbReference type="OrthoDB" id="409948at2759"/>
<feature type="transmembrane region" description="Helical" evidence="2">
    <location>
        <begin position="85"/>
        <end position="103"/>
    </location>
</feature>
<accession>A0A2K0TMG2</accession>
<name>A0A2K0TMG2_9HYPO</name>
<dbReference type="AlphaFoldDB" id="A0A2K0TMG2"/>
<reference evidence="3 4" key="1">
    <citation type="submission" date="2017-02" db="EMBL/GenBank/DDBJ databases">
        <title>Genomes of Trichoderma spp. with biocontrol activity.</title>
        <authorList>
            <person name="Gardiner D."/>
            <person name="Kazan K."/>
            <person name="Vos C."/>
            <person name="Harvey P."/>
        </authorList>
    </citation>
    <scope>NUCLEOTIDE SEQUENCE [LARGE SCALE GENOMIC DNA]</scope>
    <source>
        <strain evidence="3 4">A5MH</strain>
    </source>
</reference>
<keyword evidence="2" id="KW-1133">Transmembrane helix</keyword>